<name>A0A7Z1AYF5_9PSEU</name>
<accession>A0A7Z1AYF5</accession>
<evidence type="ECO:0000259" key="2">
    <source>
        <dbReference type="Pfam" id="PF00109"/>
    </source>
</evidence>
<feature type="domain" description="Beta-ketoacyl synthase-like N-terminal" evidence="2">
    <location>
        <begin position="65"/>
        <end position="219"/>
    </location>
</feature>
<dbReference type="Gene3D" id="3.40.47.10">
    <property type="match status" value="1"/>
</dbReference>
<dbReference type="AlphaFoldDB" id="A0A7Z1AYF5"/>
<keyword evidence="1" id="KW-0808">Transferase</keyword>
<dbReference type="RefSeq" id="WP_075134692.1">
    <property type="nucleotide sequence ID" value="NZ_MSIF01000010.1"/>
</dbReference>
<gene>
    <name evidence="3" type="ORF">BLA60_21215</name>
</gene>
<evidence type="ECO:0000256" key="1">
    <source>
        <dbReference type="ARBA" id="ARBA00022679"/>
    </source>
</evidence>
<dbReference type="Pfam" id="PF00109">
    <property type="entry name" value="ketoacyl-synt"/>
    <property type="match status" value="1"/>
</dbReference>
<dbReference type="InterPro" id="IPR014030">
    <property type="entry name" value="Ketoacyl_synth_N"/>
</dbReference>
<sequence length="354" mass="36267">MNPVITAWSAVSAFGVDSEALLPGAWAATGPEASPVDHERWPVSDDTACLVPGFDVREVLGRKGTRSIDRVTGLALTAVGRLVDAGVETGDDTALVLGTTSGGLQSQWTTTTDMLVQDKPFYIDPSAIPYVIMNGTAGQCAIWHTLRGPNTTIAAARTSGLTALRYARTLLSTGRARRVLCGGAEEYSASRSWLDRRTRGGDDATVLGEGAAMLLVEPANAVGPGRTPLAEVAAVELGVAPLDDADLAGALTACVRRALDRAGVPAGDVWAASPGPSAVERAVHTELFGAQALAAVPAVDLLGDLAAATGAFQLALVLGSAAREPVAGRVAVITTTDREGSIGAAVLRLNPDLS</sequence>
<evidence type="ECO:0000313" key="3">
    <source>
        <dbReference type="EMBL" id="OLF09102.1"/>
    </source>
</evidence>
<dbReference type="InterPro" id="IPR000794">
    <property type="entry name" value="Beta-ketoacyl_synthase"/>
</dbReference>
<reference evidence="3 4" key="1">
    <citation type="submission" date="2016-12" db="EMBL/GenBank/DDBJ databases">
        <title>The draft genome sequence of Actinophytocola xinjiangensis.</title>
        <authorList>
            <person name="Wang W."/>
            <person name="Yuan L."/>
        </authorList>
    </citation>
    <scope>NUCLEOTIDE SEQUENCE [LARGE SCALE GENOMIC DNA]</scope>
    <source>
        <strain evidence="3 4">CGMCC 4.4663</strain>
    </source>
</reference>
<proteinExistence type="predicted"/>
<protein>
    <recommendedName>
        <fullName evidence="2">Beta-ketoacyl synthase-like N-terminal domain-containing protein</fullName>
    </recommendedName>
</protein>
<dbReference type="PANTHER" id="PTHR11712:SF336">
    <property type="entry name" value="3-OXOACYL-[ACYL-CARRIER-PROTEIN] SYNTHASE, MITOCHONDRIAL"/>
    <property type="match status" value="1"/>
</dbReference>
<dbReference type="PANTHER" id="PTHR11712">
    <property type="entry name" value="POLYKETIDE SYNTHASE-RELATED"/>
    <property type="match status" value="1"/>
</dbReference>
<dbReference type="Proteomes" id="UP000185696">
    <property type="component" value="Unassembled WGS sequence"/>
</dbReference>
<dbReference type="OrthoDB" id="7061549at2"/>
<keyword evidence="4" id="KW-1185">Reference proteome</keyword>
<dbReference type="SUPFAM" id="SSF53901">
    <property type="entry name" value="Thiolase-like"/>
    <property type="match status" value="2"/>
</dbReference>
<organism evidence="3 4">
    <name type="scientific">Actinophytocola xinjiangensis</name>
    <dbReference type="NCBI Taxonomy" id="485602"/>
    <lineage>
        <taxon>Bacteria</taxon>
        <taxon>Bacillati</taxon>
        <taxon>Actinomycetota</taxon>
        <taxon>Actinomycetes</taxon>
        <taxon>Pseudonocardiales</taxon>
        <taxon>Pseudonocardiaceae</taxon>
    </lineage>
</organism>
<dbReference type="EMBL" id="MSIF01000010">
    <property type="protein sequence ID" value="OLF09102.1"/>
    <property type="molecule type" value="Genomic_DNA"/>
</dbReference>
<dbReference type="GO" id="GO:0006633">
    <property type="term" value="P:fatty acid biosynthetic process"/>
    <property type="evidence" value="ECO:0007669"/>
    <property type="project" value="TreeGrafter"/>
</dbReference>
<dbReference type="InterPro" id="IPR016039">
    <property type="entry name" value="Thiolase-like"/>
</dbReference>
<comment type="caution">
    <text evidence="3">The sequence shown here is derived from an EMBL/GenBank/DDBJ whole genome shotgun (WGS) entry which is preliminary data.</text>
</comment>
<dbReference type="GO" id="GO:0004315">
    <property type="term" value="F:3-oxoacyl-[acyl-carrier-protein] synthase activity"/>
    <property type="evidence" value="ECO:0007669"/>
    <property type="project" value="TreeGrafter"/>
</dbReference>
<evidence type="ECO:0000313" key="4">
    <source>
        <dbReference type="Proteomes" id="UP000185696"/>
    </source>
</evidence>